<organism evidence="1 2">
    <name type="scientific">Caerostris extrusa</name>
    <name type="common">Bark spider</name>
    <name type="synonym">Caerostris bankana</name>
    <dbReference type="NCBI Taxonomy" id="172846"/>
    <lineage>
        <taxon>Eukaryota</taxon>
        <taxon>Metazoa</taxon>
        <taxon>Ecdysozoa</taxon>
        <taxon>Arthropoda</taxon>
        <taxon>Chelicerata</taxon>
        <taxon>Arachnida</taxon>
        <taxon>Araneae</taxon>
        <taxon>Araneomorphae</taxon>
        <taxon>Entelegynae</taxon>
        <taxon>Araneoidea</taxon>
        <taxon>Araneidae</taxon>
        <taxon>Caerostris</taxon>
    </lineage>
</organism>
<dbReference type="EMBL" id="BPLR01015702">
    <property type="protein sequence ID" value="GIY77981.1"/>
    <property type="molecule type" value="Genomic_DNA"/>
</dbReference>
<protein>
    <submittedName>
        <fullName evidence="1">Uncharacterized protein</fullName>
    </submittedName>
</protein>
<sequence length="92" mass="10767">MILRGMDLFRSTPKYLEPASPEMLSNLTNEERCARISPHSYEERHCSKSAGYFQCYNLCHALDEDDHVKLKTLEQDLDKCFERGREILSFAH</sequence>
<accession>A0AAV4W677</accession>
<keyword evidence="2" id="KW-1185">Reference proteome</keyword>
<name>A0AAV4W677_CAEEX</name>
<dbReference type="AlphaFoldDB" id="A0AAV4W677"/>
<evidence type="ECO:0000313" key="1">
    <source>
        <dbReference type="EMBL" id="GIY77981.1"/>
    </source>
</evidence>
<proteinExistence type="predicted"/>
<gene>
    <name evidence="1" type="ORF">CEXT_628151</name>
</gene>
<comment type="caution">
    <text evidence="1">The sequence shown here is derived from an EMBL/GenBank/DDBJ whole genome shotgun (WGS) entry which is preliminary data.</text>
</comment>
<dbReference type="Proteomes" id="UP001054945">
    <property type="component" value="Unassembled WGS sequence"/>
</dbReference>
<evidence type="ECO:0000313" key="2">
    <source>
        <dbReference type="Proteomes" id="UP001054945"/>
    </source>
</evidence>
<reference evidence="1 2" key="1">
    <citation type="submission" date="2021-06" db="EMBL/GenBank/DDBJ databases">
        <title>Caerostris extrusa draft genome.</title>
        <authorList>
            <person name="Kono N."/>
            <person name="Arakawa K."/>
        </authorList>
    </citation>
    <scope>NUCLEOTIDE SEQUENCE [LARGE SCALE GENOMIC DNA]</scope>
</reference>